<dbReference type="CDD" id="cd02012">
    <property type="entry name" value="TPP_TK"/>
    <property type="match status" value="1"/>
</dbReference>
<feature type="domain" description="Transketolase-like pyrimidine-binding" evidence="11">
    <location>
        <begin position="372"/>
        <end position="552"/>
    </location>
</feature>
<sequence>MSTDSDNTFTWTELDRRAVDTVRGLAMDAVEEAGSGHPGTAMSLAPAAYLLFQRVMRHDPTDPDWAGRDRFVLSAGHSSLTLYIQLYLSGYGLTLDDLKGLRKWGSLTPGHPEHGHTIGVETTTGPLGQGLGNAVGMAMAARRERGLFDPEPSFGDSPFDHYIYAIASDGDIEEGISHEVSSLAGHQKLGNLIVIYDDNQISIEDDTQIAKSEDVAARYEAYGWHVQKVDWTSEDGYKEDPEALYRALQAAKAELGRPSLISLRTIIGWPAPNLQNTGKAHGAALGAEEVAATKRVLGQNPDKTFDVPEDALEHAREVVQRGREAHAEWNKAYETWRAGNPERASEYDRISVRRLPDGWTAKLPEFEAGKAVATRAASGEILAAIGPVLPELWGGSADLAGSNNTTMKGEPSFIPEEYQTKDYPGNRYGRTLHFGIREHGMGAIMNGIALHNGTRPYGGTFLVFSDYMRPSVRLAALMKLPVTYVWTHDSIGLGEDGPTHQPVEHLWALRAIPGLDIVRPADANETAVAWRTILENPHRPAGLALTRQKVPTFDRSQFGSAEGAAKGAYVLADASNGQPDVILIATGSEVQIAVEAREVLEGEGTPTRVVSMPSVEWFEAQDEAYKQQVLPPAVRARVSVEAGVALGWRTYVGDAGESVSLEHFGASADYKTLFQQFGFTADRVVAAARASLAKVNAAGHGSTTGN</sequence>
<evidence type="ECO:0000256" key="6">
    <source>
        <dbReference type="ARBA" id="ARBA00022723"/>
    </source>
</evidence>
<evidence type="ECO:0000256" key="4">
    <source>
        <dbReference type="ARBA" id="ARBA00013152"/>
    </source>
</evidence>
<keyword evidence="8" id="KW-0786">Thiamine pyrophosphate</keyword>
<dbReference type="EC" id="2.2.1.1" evidence="4 10"/>
<reference evidence="13" key="1">
    <citation type="journal article" date="2019" name="Int. J. Syst. Evol. Microbiol.">
        <title>The Global Catalogue of Microorganisms (GCM) 10K type strain sequencing project: providing services to taxonomists for standard genome sequencing and annotation.</title>
        <authorList>
            <consortium name="The Broad Institute Genomics Platform"/>
            <consortium name="The Broad Institute Genome Sequencing Center for Infectious Disease"/>
            <person name="Wu L."/>
            <person name="Ma J."/>
        </authorList>
    </citation>
    <scope>NUCLEOTIDE SEQUENCE [LARGE SCALE GENOMIC DNA]</scope>
    <source>
        <strain evidence="13">JCM 17933</strain>
    </source>
</reference>
<evidence type="ECO:0000256" key="10">
    <source>
        <dbReference type="NCBIfam" id="TIGR00232"/>
    </source>
</evidence>
<dbReference type="PANTHER" id="PTHR43522">
    <property type="entry name" value="TRANSKETOLASE"/>
    <property type="match status" value="1"/>
</dbReference>
<dbReference type="Pfam" id="PF00456">
    <property type="entry name" value="Transketolase_N"/>
    <property type="match status" value="1"/>
</dbReference>
<dbReference type="CDD" id="cd07033">
    <property type="entry name" value="TPP_PYR_DXS_TK_like"/>
    <property type="match status" value="1"/>
</dbReference>
<evidence type="ECO:0000256" key="2">
    <source>
        <dbReference type="ARBA" id="ARBA00001964"/>
    </source>
</evidence>
<accession>A0ABP8R6U1</accession>
<evidence type="ECO:0000313" key="13">
    <source>
        <dbReference type="Proteomes" id="UP001500503"/>
    </source>
</evidence>
<dbReference type="PROSITE" id="PS00801">
    <property type="entry name" value="TRANSKETOLASE_1"/>
    <property type="match status" value="1"/>
</dbReference>
<dbReference type="Gene3D" id="3.40.50.920">
    <property type="match status" value="1"/>
</dbReference>
<evidence type="ECO:0000313" key="12">
    <source>
        <dbReference type="EMBL" id="GAA4519813.1"/>
    </source>
</evidence>
<dbReference type="Gene3D" id="3.40.50.970">
    <property type="match status" value="2"/>
</dbReference>
<keyword evidence="13" id="KW-1185">Reference proteome</keyword>
<comment type="cofactor">
    <cofactor evidence="1">
        <name>Mg(2+)</name>
        <dbReference type="ChEBI" id="CHEBI:18420"/>
    </cofactor>
</comment>
<dbReference type="InterPro" id="IPR029061">
    <property type="entry name" value="THDP-binding"/>
</dbReference>
<evidence type="ECO:0000256" key="1">
    <source>
        <dbReference type="ARBA" id="ARBA00001946"/>
    </source>
</evidence>
<organism evidence="12 13">
    <name type="scientific">Actinoallomurus oryzae</name>
    <dbReference type="NCBI Taxonomy" id="502180"/>
    <lineage>
        <taxon>Bacteria</taxon>
        <taxon>Bacillati</taxon>
        <taxon>Actinomycetota</taxon>
        <taxon>Actinomycetes</taxon>
        <taxon>Streptosporangiales</taxon>
        <taxon>Thermomonosporaceae</taxon>
        <taxon>Actinoallomurus</taxon>
    </lineage>
</organism>
<dbReference type="Pfam" id="PF02779">
    <property type="entry name" value="Transket_pyr"/>
    <property type="match status" value="1"/>
</dbReference>
<evidence type="ECO:0000256" key="7">
    <source>
        <dbReference type="ARBA" id="ARBA00022842"/>
    </source>
</evidence>
<dbReference type="EMBL" id="BAABHF010000064">
    <property type="protein sequence ID" value="GAA4519813.1"/>
    <property type="molecule type" value="Genomic_DNA"/>
</dbReference>
<dbReference type="InterPro" id="IPR005474">
    <property type="entry name" value="Transketolase_N"/>
</dbReference>
<dbReference type="InterPro" id="IPR005478">
    <property type="entry name" value="Transketolase_bac-like"/>
</dbReference>
<dbReference type="RefSeq" id="WP_345475315.1">
    <property type="nucleotide sequence ID" value="NZ_BAABHF010000064.1"/>
</dbReference>
<dbReference type="InterPro" id="IPR005475">
    <property type="entry name" value="Transketolase-like_Pyr-bd"/>
</dbReference>
<evidence type="ECO:0000256" key="9">
    <source>
        <dbReference type="ARBA" id="ARBA00049473"/>
    </source>
</evidence>
<name>A0ABP8R6U1_9ACTN</name>
<dbReference type="InterPro" id="IPR055152">
    <property type="entry name" value="Transketolase-like_C_2"/>
</dbReference>
<keyword evidence="6" id="KW-0479">Metal-binding</keyword>
<evidence type="ECO:0000256" key="3">
    <source>
        <dbReference type="ARBA" id="ARBA00007131"/>
    </source>
</evidence>
<dbReference type="InterPro" id="IPR033247">
    <property type="entry name" value="Transketolase_fam"/>
</dbReference>
<dbReference type="InterPro" id="IPR009014">
    <property type="entry name" value="Transketo_C/PFOR_II"/>
</dbReference>
<evidence type="ECO:0000256" key="8">
    <source>
        <dbReference type="ARBA" id="ARBA00023052"/>
    </source>
</evidence>
<comment type="similarity">
    <text evidence="3">Belongs to the transketolase family.</text>
</comment>
<proteinExistence type="inferred from homology"/>
<keyword evidence="7" id="KW-0460">Magnesium</keyword>
<comment type="caution">
    <text evidence="12">The sequence shown here is derived from an EMBL/GenBank/DDBJ whole genome shotgun (WGS) entry which is preliminary data.</text>
</comment>
<dbReference type="SMART" id="SM00861">
    <property type="entry name" value="Transket_pyr"/>
    <property type="match status" value="1"/>
</dbReference>
<comment type="cofactor">
    <cofactor evidence="2">
        <name>thiamine diphosphate</name>
        <dbReference type="ChEBI" id="CHEBI:58937"/>
    </cofactor>
</comment>
<dbReference type="InterPro" id="IPR049557">
    <property type="entry name" value="Transketolase_CS"/>
</dbReference>
<dbReference type="Proteomes" id="UP001500503">
    <property type="component" value="Unassembled WGS sequence"/>
</dbReference>
<keyword evidence="5" id="KW-0808">Transferase</keyword>
<dbReference type="SUPFAM" id="SSF52922">
    <property type="entry name" value="TK C-terminal domain-like"/>
    <property type="match status" value="1"/>
</dbReference>
<evidence type="ECO:0000259" key="11">
    <source>
        <dbReference type="SMART" id="SM00861"/>
    </source>
</evidence>
<dbReference type="PANTHER" id="PTHR43522:SF2">
    <property type="entry name" value="TRANSKETOLASE 1-RELATED"/>
    <property type="match status" value="1"/>
</dbReference>
<comment type="catalytic activity">
    <reaction evidence="9">
        <text>D-sedoheptulose 7-phosphate + D-glyceraldehyde 3-phosphate = aldehydo-D-ribose 5-phosphate + D-xylulose 5-phosphate</text>
        <dbReference type="Rhea" id="RHEA:10508"/>
        <dbReference type="ChEBI" id="CHEBI:57483"/>
        <dbReference type="ChEBI" id="CHEBI:57737"/>
        <dbReference type="ChEBI" id="CHEBI:58273"/>
        <dbReference type="ChEBI" id="CHEBI:59776"/>
        <dbReference type="EC" id="2.2.1.1"/>
    </reaction>
</comment>
<gene>
    <name evidence="12" type="primary">tkt_2</name>
    <name evidence="12" type="ORF">GCM10023191_095820</name>
</gene>
<evidence type="ECO:0000256" key="5">
    <source>
        <dbReference type="ARBA" id="ARBA00022679"/>
    </source>
</evidence>
<dbReference type="SUPFAM" id="SSF52518">
    <property type="entry name" value="Thiamin diphosphate-binding fold (THDP-binding)"/>
    <property type="match status" value="2"/>
</dbReference>
<protein>
    <recommendedName>
        <fullName evidence="4 10">Transketolase</fullName>
        <ecNumber evidence="4 10">2.2.1.1</ecNumber>
    </recommendedName>
</protein>
<dbReference type="NCBIfam" id="TIGR00232">
    <property type="entry name" value="tktlase_bact"/>
    <property type="match status" value="1"/>
</dbReference>
<dbReference type="Pfam" id="PF22613">
    <property type="entry name" value="Transketolase_C_1"/>
    <property type="match status" value="1"/>
</dbReference>